<dbReference type="OrthoDB" id="2193432at2759"/>
<feature type="region of interest" description="Disordered" evidence="9">
    <location>
        <begin position="76"/>
        <end position="118"/>
    </location>
</feature>
<accession>A0A7H9HY78</accession>
<evidence type="ECO:0000313" key="12">
    <source>
        <dbReference type="Proteomes" id="UP000510647"/>
    </source>
</evidence>
<feature type="region of interest" description="Disordered" evidence="9">
    <location>
        <begin position="470"/>
        <end position="510"/>
    </location>
</feature>
<dbReference type="InterPro" id="IPR037794">
    <property type="entry name" value="TAF12"/>
</dbReference>
<dbReference type="GO" id="GO:0046982">
    <property type="term" value="F:protein heterodimerization activity"/>
    <property type="evidence" value="ECO:0007669"/>
    <property type="project" value="InterPro"/>
</dbReference>
<gene>
    <name evidence="11" type="ORF">HG537_0H01330</name>
</gene>
<comment type="similarity">
    <text evidence="2">Belongs to the TAF12 family.</text>
</comment>
<dbReference type="Proteomes" id="UP000510647">
    <property type="component" value="Chromosome 8"/>
</dbReference>
<dbReference type="InterPro" id="IPR009072">
    <property type="entry name" value="Histone-fold"/>
</dbReference>
<comment type="subcellular location">
    <subcellularLocation>
        <location evidence="1">Nucleus</location>
    </subcellularLocation>
</comment>
<evidence type="ECO:0000259" key="10">
    <source>
        <dbReference type="Pfam" id="PF03847"/>
    </source>
</evidence>
<reference evidence="11 12" key="1">
    <citation type="submission" date="2020-06" db="EMBL/GenBank/DDBJ databases">
        <title>The yeast mating-type switching endonuclease HO is a domesticated member of an unorthodox homing genetic element family.</title>
        <authorList>
            <person name="Coughlan A.Y."/>
            <person name="Lombardi L."/>
            <person name="Braun-Galleani S."/>
            <person name="Martos A.R."/>
            <person name="Galeote V."/>
            <person name="Bigey F."/>
            <person name="Dequin S."/>
            <person name="Byrne K.P."/>
            <person name="Wolfe K.H."/>
        </authorList>
    </citation>
    <scope>NUCLEOTIDE SEQUENCE [LARGE SCALE GENOMIC DNA]</scope>
    <source>
        <strain evidence="11 12">CBS2947</strain>
    </source>
</reference>
<evidence type="ECO:0000256" key="7">
    <source>
        <dbReference type="ARBA" id="ARBA00093657"/>
    </source>
</evidence>
<organism evidence="11 12">
    <name type="scientific">Torulaspora globosa</name>
    <dbReference type="NCBI Taxonomy" id="48254"/>
    <lineage>
        <taxon>Eukaryota</taxon>
        <taxon>Fungi</taxon>
        <taxon>Dikarya</taxon>
        <taxon>Ascomycota</taxon>
        <taxon>Saccharomycotina</taxon>
        <taxon>Saccharomycetes</taxon>
        <taxon>Saccharomycetales</taxon>
        <taxon>Saccharomycetaceae</taxon>
        <taxon>Torulaspora</taxon>
    </lineage>
</organism>
<keyword evidence="4" id="KW-0804">Transcription</keyword>
<feature type="compositionally biased region" description="Polar residues" evidence="9">
    <location>
        <begin position="479"/>
        <end position="491"/>
    </location>
</feature>
<evidence type="ECO:0000313" key="11">
    <source>
        <dbReference type="EMBL" id="QLQ82371.1"/>
    </source>
</evidence>
<keyword evidence="5" id="KW-0539">Nucleus</keyword>
<dbReference type="CDD" id="cd07981">
    <property type="entry name" value="HFD_TAF12"/>
    <property type="match status" value="1"/>
</dbReference>
<keyword evidence="8" id="KW-0175">Coiled coil</keyword>
<dbReference type="AlphaFoldDB" id="A0A7H9HY78"/>
<feature type="domain" description="Transcription initiation factor TFIID subunit 12" evidence="10">
    <location>
        <begin position="389"/>
        <end position="461"/>
    </location>
</feature>
<dbReference type="SUPFAM" id="SSF47113">
    <property type="entry name" value="Histone-fold"/>
    <property type="match status" value="1"/>
</dbReference>
<evidence type="ECO:0000256" key="9">
    <source>
        <dbReference type="SAM" id="MobiDB-lite"/>
    </source>
</evidence>
<evidence type="ECO:0000256" key="1">
    <source>
        <dbReference type="ARBA" id="ARBA00004123"/>
    </source>
</evidence>
<keyword evidence="3" id="KW-0805">Transcription regulation</keyword>
<dbReference type="Pfam" id="PF03847">
    <property type="entry name" value="TFIID_20kDa"/>
    <property type="match status" value="1"/>
</dbReference>
<evidence type="ECO:0000256" key="3">
    <source>
        <dbReference type="ARBA" id="ARBA00023015"/>
    </source>
</evidence>
<evidence type="ECO:0000256" key="4">
    <source>
        <dbReference type="ARBA" id="ARBA00023163"/>
    </source>
</evidence>
<dbReference type="FunFam" id="1.10.20.10:FF:000011">
    <property type="entry name" value="Transcription initiation factor TFIID subunit 12"/>
    <property type="match status" value="1"/>
</dbReference>
<dbReference type="GO" id="GO:0017025">
    <property type="term" value="F:TBP-class protein binding"/>
    <property type="evidence" value="ECO:0007669"/>
    <property type="project" value="TreeGrafter"/>
</dbReference>
<feature type="coiled-coil region" evidence="8">
    <location>
        <begin position="135"/>
        <end position="206"/>
    </location>
</feature>
<proteinExistence type="inferred from homology"/>
<dbReference type="Gene3D" id="1.10.20.10">
    <property type="entry name" value="Histone, subunit A"/>
    <property type="match status" value="1"/>
</dbReference>
<evidence type="ECO:0000256" key="5">
    <source>
        <dbReference type="ARBA" id="ARBA00023242"/>
    </source>
</evidence>
<evidence type="ECO:0000256" key="6">
    <source>
        <dbReference type="ARBA" id="ARBA00075089"/>
    </source>
</evidence>
<dbReference type="GO" id="GO:0003677">
    <property type="term" value="F:DNA binding"/>
    <property type="evidence" value="ECO:0007669"/>
    <property type="project" value="TreeGrafter"/>
</dbReference>
<evidence type="ECO:0000256" key="2">
    <source>
        <dbReference type="ARBA" id="ARBA00007530"/>
    </source>
</evidence>
<feature type="region of interest" description="Disordered" evidence="9">
    <location>
        <begin position="231"/>
        <end position="305"/>
    </location>
</feature>
<feature type="compositionally biased region" description="Polar residues" evidence="9">
    <location>
        <begin position="274"/>
        <end position="286"/>
    </location>
</feature>
<name>A0A7H9HY78_9SACH</name>
<feature type="compositionally biased region" description="Low complexity" evidence="9">
    <location>
        <begin position="231"/>
        <end position="251"/>
    </location>
</feature>
<evidence type="ECO:0000256" key="8">
    <source>
        <dbReference type="SAM" id="Coils"/>
    </source>
</evidence>
<dbReference type="GO" id="GO:0005669">
    <property type="term" value="C:transcription factor TFIID complex"/>
    <property type="evidence" value="ECO:0007669"/>
    <property type="project" value="InterPro"/>
</dbReference>
<protein>
    <recommendedName>
        <fullName evidence="6">TBP-associated factor 12</fullName>
    </recommendedName>
    <alternativeName>
        <fullName evidence="7">Transcription initiation factor TFIID subunit 12</fullName>
    </alternativeName>
</protein>
<dbReference type="GO" id="GO:0051123">
    <property type="term" value="P:RNA polymerase II preinitiation complex assembly"/>
    <property type="evidence" value="ECO:0007669"/>
    <property type="project" value="TreeGrafter"/>
</dbReference>
<sequence>MSFNGENISNVTDETVSQGMSAQQRQQLLELTTKFKALVNEAKSVGENTPRGKELLMKASRIKAIYDNYNRQRQQAAQAFSQARNGSAGGSSSSGSPGSAANTVGGSSSGSSQQARASGGQLANIIKQVLTPEQNQQHEALSQNFQERANKIRDKHTFLKQHIERLNQEVNKQTDDAAKKQLEEKKAELTNNLKMLNMEYSVLQQEFQNGKKKFYVECARHNPALQRLLQRSTQQQRMAQQQQPGQPSVTATPAAEGRLSSSGMVGAQVPAKNQPETPSNVTTQKLPQQTQPRSQPPSSAVAGRAPSQVTNVNAAASYNNGANRSAIFKQTDPVVPISETVTAKAPSPITYKTNRPTLTGGTAMNAAALNTPTMTKLPPYEVDTERVMSKRKLRELVKTVGIDEGDGETVIDGDVESLLLDLADDFVSNVTSFACRLAKHRKSDSLDTRDIQLHLERNWNIRIPGYSADEIRSSRKSNPKSSYNQKLQAINSDKAASMKGNLSGKSGHSK</sequence>
<dbReference type="PANTHER" id="PTHR12264:SF21">
    <property type="entry name" value="TRANSCRIPTION INITIATION FACTOR TFIID SUBUNIT 12"/>
    <property type="match status" value="1"/>
</dbReference>
<dbReference type="PANTHER" id="PTHR12264">
    <property type="entry name" value="TRANSCRIPTION INITIATION FACTOR TFIID SUBUNIT 12"/>
    <property type="match status" value="1"/>
</dbReference>
<dbReference type="EMBL" id="CP059274">
    <property type="protein sequence ID" value="QLQ82371.1"/>
    <property type="molecule type" value="Genomic_DNA"/>
</dbReference>
<dbReference type="GO" id="GO:0000124">
    <property type="term" value="C:SAGA complex"/>
    <property type="evidence" value="ECO:0007669"/>
    <property type="project" value="InterPro"/>
</dbReference>
<keyword evidence="12" id="KW-1185">Reference proteome</keyword>
<dbReference type="InterPro" id="IPR003228">
    <property type="entry name" value="TFIID_TAF12_dom"/>
</dbReference>
<feature type="compositionally biased region" description="Low complexity" evidence="9">
    <location>
        <begin position="287"/>
        <end position="299"/>
    </location>
</feature>